<proteinExistence type="predicted"/>
<name>A0A151MGR4_ALLMI</name>
<reference evidence="2 3" key="1">
    <citation type="journal article" date="2012" name="Genome Biol.">
        <title>Sequencing three crocodilian genomes to illuminate the evolution of archosaurs and amniotes.</title>
        <authorList>
            <person name="St John J.A."/>
            <person name="Braun E.L."/>
            <person name="Isberg S.R."/>
            <person name="Miles L.G."/>
            <person name="Chong A.Y."/>
            <person name="Gongora J."/>
            <person name="Dalzell P."/>
            <person name="Moran C."/>
            <person name="Bed'hom B."/>
            <person name="Abzhanov A."/>
            <person name="Burgess S.C."/>
            <person name="Cooksey A.M."/>
            <person name="Castoe T.A."/>
            <person name="Crawford N.G."/>
            <person name="Densmore L.D."/>
            <person name="Drew J.C."/>
            <person name="Edwards S.V."/>
            <person name="Faircloth B.C."/>
            <person name="Fujita M.K."/>
            <person name="Greenwold M.J."/>
            <person name="Hoffmann F.G."/>
            <person name="Howard J.M."/>
            <person name="Iguchi T."/>
            <person name="Janes D.E."/>
            <person name="Khan S.Y."/>
            <person name="Kohno S."/>
            <person name="de Koning A.J."/>
            <person name="Lance S.L."/>
            <person name="McCarthy F.M."/>
            <person name="McCormack J.E."/>
            <person name="Merchant M.E."/>
            <person name="Peterson D.G."/>
            <person name="Pollock D.D."/>
            <person name="Pourmand N."/>
            <person name="Raney B.J."/>
            <person name="Roessler K.A."/>
            <person name="Sanford J.R."/>
            <person name="Sawyer R.H."/>
            <person name="Schmidt C.J."/>
            <person name="Triplett E.W."/>
            <person name="Tuberville T.D."/>
            <person name="Venegas-Anaya M."/>
            <person name="Howard J.T."/>
            <person name="Jarvis E.D."/>
            <person name="Guillette L.J.Jr."/>
            <person name="Glenn T.C."/>
            <person name="Green R.E."/>
            <person name="Ray D.A."/>
        </authorList>
    </citation>
    <scope>NUCLEOTIDE SEQUENCE [LARGE SCALE GENOMIC DNA]</scope>
    <source>
        <strain evidence="2">KSC_2009_1</strain>
    </source>
</reference>
<keyword evidence="3" id="KW-1185">Reference proteome</keyword>
<gene>
    <name evidence="2" type="ORF">Y1Q_0002340</name>
</gene>
<evidence type="ECO:0000313" key="2">
    <source>
        <dbReference type="EMBL" id="KYO23717.1"/>
    </source>
</evidence>
<feature type="region of interest" description="Disordered" evidence="1">
    <location>
        <begin position="60"/>
        <end position="98"/>
    </location>
</feature>
<evidence type="ECO:0000313" key="3">
    <source>
        <dbReference type="Proteomes" id="UP000050525"/>
    </source>
</evidence>
<dbReference type="Proteomes" id="UP000050525">
    <property type="component" value="Unassembled WGS sequence"/>
</dbReference>
<feature type="compositionally biased region" description="Basic and acidic residues" evidence="1">
    <location>
        <begin position="60"/>
        <end position="76"/>
    </location>
</feature>
<protein>
    <submittedName>
        <fullName evidence="2">Uncharacterized protein</fullName>
    </submittedName>
</protein>
<accession>A0A151MGR4</accession>
<evidence type="ECO:0000256" key="1">
    <source>
        <dbReference type="SAM" id="MobiDB-lite"/>
    </source>
</evidence>
<dbReference type="AlphaFoldDB" id="A0A151MGR4"/>
<dbReference type="EMBL" id="AKHW03006178">
    <property type="protein sequence ID" value="KYO23717.1"/>
    <property type="molecule type" value="Genomic_DNA"/>
</dbReference>
<comment type="caution">
    <text evidence="2">The sequence shown here is derived from an EMBL/GenBank/DDBJ whole genome shotgun (WGS) entry which is preliminary data.</text>
</comment>
<sequence length="98" mass="10768">MARFLSFFSVPHGKGSNGSAESGAERQEWHVSISHRFKSTYSLLIGGCAESNVIRTRPETEKSRVLESAKGCREPEQDGSSEAPILTQAWRAEPGQEC</sequence>
<organism evidence="2 3">
    <name type="scientific">Alligator mississippiensis</name>
    <name type="common">American alligator</name>
    <dbReference type="NCBI Taxonomy" id="8496"/>
    <lineage>
        <taxon>Eukaryota</taxon>
        <taxon>Metazoa</taxon>
        <taxon>Chordata</taxon>
        <taxon>Craniata</taxon>
        <taxon>Vertebrata</taxon>
        <taxon>Euteleostomi</taxon>
        <taxon>Archelosauria</taxon>
        <taxon>Archosauria</taxon>
        <taxon>Crocodylia</taxon>
        <taxon>Alligatoridae</taxon>
        <taxon>Alligatorinae</taxon>
        <taxon>Alligator</taxon>
    </lineage>
</organism>